<organism evidence="2 3">
    <name type="scientific">Qipengyuania pelagi</name>
    <dbReference type="NCBI Taxonomy" id="994320"/>
    <lineage>
        <taxon>Bacteria</taxon>
        <taxon>Pseudomonadati</taxon>
        <taxon>Pseudomonadota</taxon>
        <taxon>Alphaproteobacteria</taxon>
        <taxon>Sphingomonadales</taxon>
        <taxon>Erythrobacteraceae</taxon>
        <taxon>Qipengyuania</taxon>
    </lineage>
</organism>
<keyword evidence="1" id="KW-1133">Transmembrane helix</keyword>
<sequence length="223" mass="24333">MRSRVRRRWRALPGAQSGLALIEFAFSLPIFMLLAMFGAEIAFLATANMRTSQVALMLADNASRLGQTDTNTLSPTITDSDINTVLRGASLQTKTLGMMQKGRIVISSLERNATGGQTIHWQRCAGVYNRGSMYGSEGKGASDNSFLGMGRGTAIATAEPGSAVMFVEVFYRYTPLFGTTFMSERVLSQEAAMVIRDNRNLSAGLANNVESSKRMTCDKYRTI</sequence>
<evidence type="ECO:0000256" key="1">
    <source>
        <dbReference type="SAM" id="Phobius"/>
    </source>
</evidence>
<dbReference type="AlphaFoldDB" id="A0A844Y5H0"/>
<keyword evidence="3" id="KW-1185">Reference proteome</keyword>
<keyword evidence="1" id="KW-0472">Membrane</keyword>
<protein>
    <submittedName>
        <fullName evidence="2">Pilus assembly protein TadE</fullName>
    </submittedName>
</protein>
<evidence type="ECO:0000313" key="3">
    <source>
        <dbReference type="Proteomes" id="UP000430272"/>
    </source>
</evidence>
<gene>
    <name evidence="2" type="ORF">GRI47_05255</name>
</gene>
<feature type="transmembrane region" description="Helical" evidence="1">
    <location>
        <begin position="21"/>
        <end position="45"/>
    </location>
</feature>
<dbReference type="Proteomes" id="UP000430272">
    <property type="component" value="Unassembled WGS sequence"/>
</dbReference>
<name>A0A844Y5H0_9SPHN</name>
<comment type="caution">
    <text evidence="2">The sequence shown here is derived from an EMBL/GenBank/DDBJ whole genome shotgun (WGS) entry which is preliminary data.</text>
</comment>
<dbReference type="EMBL" id="WTYD01000001">
    <property type="protein sequence ID" value="MXO53415.1"/>
    <property type="molecule type" value="Genomic_DNA"/>
</dbReference>
<dbReference type="OrthoDB" id="7432392at2"/>
<accession>A0A844Y5H0</accession>
<evidence type="ECO:0000313" key="2">
    <source>
        <dbReference type="EMBL" id="MXO53415.1"/>
    </source>
</evidence>
<reference evidence="2 3" key="1">
    <citation type="submission" date="2019-12" db="EMBL/GenBank/DDBJ databases">
        <title>Genomic-based taxomic classification of the family Erythrobacteraceae.</title>
        <authorList>
            <person name="Xu L."/>
        </authorList>
    </citation>
    <scope>NUCLEOTIDE SEQUENCE [LARGE SCALE GENOMIC DNA]</scope>
    <source>
        <strain evidence="2 3">JCM 17468</strain>
    </source>
</reference>
<keyword evidence="1" id="KW-0812">Transmembrane</keyword>
<proteinExistence type="predicted"/>